<dbReference type="GO" id="GO:0003700">
    <property type="term" value="F:DNA-binding transcription factor activity"/>
    <property type="evidence" value="ECO:0007669"/>
    <property type="project" value="InterPro"/>
</dbReference>
<proteinExistence type="inferred from homology"/>
<dbReference type="InterPro" id="IPR005119">
    <property type="entry name" value="LysR_subst-bd"/>
</dbReference>
<keyword evidence="4" id="KW-0804">Transcription</keyword>
<evidence type="ECO:0000256" key="1">
    <source>
        <dbReference type="ARBA" id="ARBA00009437"/>
    </source>
</evidence>
<accession>A0A919V368</accession>
<protein>
    <submittedName>
        <fullName evidence="6">LysR family transcriptional regulator</fullName>
    </submittedName>
</protein>
<evidence type="ECO:0000313" key="7">
    <source>
        <dbReference type="Proteomes" id="UP000606172"/>
    </source>
</evidence>
<keyword evidence="7" id="KW-1185">Reference proteome</keyword>
<feature type="domain" description="HTH lysR-type" evidence="5">
    <location>
        <begin position="5"/>
        <end position="63"/>
    </location>
</feature>
<evidence type="ECO:0000313" key="6">
    <source>
        <dbReference type="EMBL" id="GII90660.1"/>
    </source>
</evidence>
<dbReference type="InterPro" id="IPR036390">
    <property type="entry name" value="WH_DNA-bd_sf"/>
</dbReference>
<evidence type="ECO:0000256" key="2">
    <source>
        <dbReference type="ARBA" id="ARBA00023015"/>
    </source>
</evidence>
<dbReference type="Proteomes" id="UP000606172">
    <property type="component" value="Unassembled WGS sequence"/>
</dbReference>
<dbReference type="EMBL" id="BOOW01000006">
    <property type="protein sequence ID" value="GII90660.1"/>
    <property type="molecule type" value="Genomic_DNA"/>
</dbReference>
<dbReference type="GO" id="GO:0003677">
    <property type="term" value="F:DNA binding"/>
    <property type="evidence" value="ECO:0007669"/>
    <property type="project" value="UniProtKB-KW"/>
</dbReference>
<dbReference type="Pfam" id="PF00126">
    <property type="entry name" value="HTH_1"/>
    <property type="match status" value="1"/>
</dbReference>
<dbReference type="Gene3D" id="1.10.10.10">
    <property type="entry name" value="Winged helix-like DNA-binding domain superfamily/Winged helix DNA-binding domain"/>
    <property type="match status" value="1"/>
</dbReference>
<comment type="similarity">
    <text evidence="1">Belongs to the LysR transcriptional regulatory family.</text>
</comment>
<name>A0A919V368_9ACTN</name>
<evidence type="ECO:0000259" key="5">
    <source>
        <dbReference type="PROSITE" id="PS50931"/>
    </source>
</evidence>
<dbReference type="Pfam" id="PF03466">
    <property type="entry name" value="LysR_substrate"/>
    <property type="match status" value="1"/>
</dbReference>
<dbReference type="InterPro" id="IPR036388">
    <property type="entry name" value="WH-like_DNA-bd_sf"/>
</dbReference>
<dbReference type="SUPFAM" id="SSF46785">
    <property type="entry name" value="Winged helix' DNA-binding domain"/>
    <property type="match status" value="1"/>
</dbReference>
<keyword evidence="2" id="KW-0805">Transcription regulation</keyword>
<dbReference type="AlphaFoldDB" id="A0A919V368"/>
<organism evidence="6 7">
    <name type="scientific">Sinosporangium siamense</name>
    <dbReference type="NCBI Taxonomy" id="1367973"/>
    <lineage>
        <taxon>Bacteria</taxon>
        <taxon>Bacillati</taxon>
        <taxon>Actinomycetota</taxon>
        <taxon>Actinomycetes</taxon>
        <taxon>Streptosporangiales</taxon>
        <taxon>Streptosporangiaceae</taxon>
        <taxon>Sinosporangium</taxon>
    </lineage>
</organism>
<evidence type="ECO:0000256" key="3">
    <source>
        <dbReference type="ARBA" id="ARBA00023125"/>
    </source>
</evidence>
<comment type="caution">
    <text evidence="6">The sequence shown here is derived from an EMBL/GenBank/DDBJ whole genome shotgun (WGS) entry which is preliminary data.</text>
</comment>
<dbReference type="InterPro" id="IPR000847">
    <property type="entry name" value="LysR_HTH_N"/>
</dbReference>
<dbReference type="GO" id="GO:0032993">
    <property type="term" value="C:protein-DNA complex"/>
    <property type="evidence" value="ECO:0007669"/>
    <property type="project" value="TreeGrafter"/>
</dbReference>
<dbReference type="PROSITE" id="PS50931">
    <property type="entry name" value="HTH_LYSR"/>
    <property type="match status" value="1"/>
</dbReference>
<dbReference type="SUPFAM" id="SSF53850">
    <property type="entry name" value="Periplasmic binding protein-like II"/>
    <property type="match status" value="1"/>
</dbReference>
<dbReference type="PANTHER" id="PTHR30346">
    <property type="entry name" value="TRANSCRIPTIONAL DUAL REGULATOR HCAR-RELATED"/>
    <property type="match status" value="1"/>
</dbReference>
<sequence>MQIRLTLRQLELFSALPAHETLASAAAALSMSESALSHAVTELERAVGEQLCIRRKARGFSLTPAGRHVAERARRIIHDADAIAGDLAGADGELRGPAHLGCYTGLGPTIVPPLLDGFPRIHPAVEIAVTVGPNDEILPALESGRLDIAVVYDMDLPPKLQQLPVYRTEVVALLPADHPLAGQPAVELRSLADDPFILLDSVPSTANTYRIFRELGINPRITTSMPTLELVRALVGRGLGYSLVMSRPNQSPVSVEGRHIVERPLSPRAGKTSVVAVWPEHLALSRRARTLAEYAAAGLSKGRTE</sequence>
<gene>
    <name evidence="6" type="ORF">Ssi02_08910</name>
</gene>
<dbReference type="RefSeq" id="WP_204021197.1">
    <property type="nucleotide sequence ID" value="NZ_BOOW01000006.1"/>
</dbReference>
<dbReference type="Gene3D" id="3.40.190.10">
    <property type="entry name" value="Periplasmic binding protein-like II"/>
    <property type="match status" value="2"/>
</dbReference>
<reference evidence="6" key="1">
    <citation type="submission" date="2021-01" db="EMBL/GenBank/DDBJ databases">
        <title>Whole genome shotgun sequence of Sinosporangium siamense NBRC 109515.</title>
        <authorList>
            <person name="Komaki H."/>
            <person name="Tamura T."/>
        </authorList>
    </citation>
    <scope>NUCLEOTIDE SEQUENCE</scope>
    <source>
        <strain evidence="6">NBRC 109515</strain>
    </source>
</reference>
<evidence type="ECO:0000256" key="4">
    <source>
        <dbReference type="ARBA" id="ARBA00023163"/>
    </source>
</evidence>
<dbReference type="PANTHER" id="PTHR30346:SF0">
    <property type="entry name" value="HCA OPERON TRANSCRIPTIONAL ACTIVATOR HCAR"/>
    <property type="match status" value="1"/>
</dbReference>
<keyword evidence="3" id="KW-0238">DNA-binding</keyword>